<name>A0A4Y7K9K7_PAPSO</name>
<reference evidence="1 2" key="1">
    <citation type="journal article" date="2018" name="Science">
        <title>The opium poppy genome and morphinan production.</title>
        <authorList>
            <person name="Guo L."/>
            <person name="Winzer T."/>
            <person name="Yang X."/>
            <person name="Li Y."/>
            <person name="Ning Z."/>
            <person name="He Z."/>
            <person name="Teodor R."/>
            <person name="Lu Y."/>
            <person name="Bowser T.A."/>
            <person name="Graham I.A."/>
            <person name="Ye K."/>
        </authorList>
    </citation>
    <scope>NUCLEOTIDE SEQUENCE [LARGE SCALE GENOMIC DNA]</scope>
    <source>
        <strain evidence="2">cv. HN1</strain>
        <tissue evidence="1">Leaves</tissue>
    </source>
</reference>
<sequence length="146" mass="16944">MFERWVQPLLLGYLGPYIKDFQREQLKIGLWNGRVGRLSIKIPWKKLGLSPIIIVLEDVFIQAGQRDEHEWNPDLVERRDIAGKKAKLTAAELAKFSRRVCENQTGQAFVSYITAKLLDNVQVSIRNFRVTYTDQQIGSDIRQKSR</sequence>
<proteinExistence type="predicted"/>
<dbReference type="OMA" id="STAHAEN"/>
<dbReference type="PANTHER" id="PTHR16166:SF143">
    <property type="entry name" value="PROTEIN SORTING-ASSOCIATED PROTEIN, PUTATIVE (DUF1162)-RELATED"/>
    <property type="match status" value="1"/>
</dbReference>
<dbReference type="PANTHER" id="PTHR16166">
    <property type="entry name" value="VACUOLAR PROTEIN SORTING-ASSOCIATED PROTEIN VPS13"/>
    <property type="match status" value="1"/>
</dbReference>
<gene>
    <name evidence="1" type="ORF">C5167_032166</name>
</gene>
<organism evidence="1 2">
    <name type="scientific">Papaver somniferum</name>
    <name type="common">Opium poppy</name>
    <dbReference type="NCBI Taxonomy" id="3469"/>
    <lineage>
        <taxon>Eukaryota</taxon>
        <taxon>Viridiplantae</taxon>
        <taxon>Streptophyta</taxon>
        <taxon>Embryophyta</taxon>
        <taxon>Tracheophyta</taxon>
        <taxon>Spermatophyta</taxon>
        <taxon>Magnoliopsida</taxon>
        <taxon>Ranunculales</taxon>
        <taxon>Papaveraceae</taxon>
        <taxon>Papaveroideae</taxon>
        <taxon>Papaver</taxon>
    </lineage>
</organism>
<dbReference type="EMBL" id="CM010721">
    <property type="protein sequence ID" value="RZC69012.1"/>
    <property type="molecule type" value="Genomic_DNA"/>
</dbReference>
<accession>A0A4Y7K9K7</accession>
<evidence type="ECO:0008006" key="3">
    <source>
        <dbReference type="Google" id="ProtNLM"/>
    </source>
</evidence>
<dbReference type="GO" id="GO:0006623">
    <property type="term" value="P:protein targeting to vacuole"/>
    <property type="evidence" value="ECO:0007669"/>
    <property type="project" value="TreeGrafter"/>
</dbReference>
<dbReference type="Gramene" id="RZC69012">
    <property type="protein sequence ID" value="RZC69012"/>
    <property type="gene ID" value="C5167_032166"/>
</dbReference>
<dbReference type="AlphaFoldDB" id="A0A4Y7K9K7"/>
<keyword evidence="2" id="KW-1185">Reference proteome</keyword>
<protein>
    <recommendedName>
        <fullName evidence="3">Chorein N-terminal domain-containing protein</fullName>
    </recommendedName>
</protein>
<dbReference type="GO" id="GO:0045053">
    <property type="term" value="P:protein retention in Golgi apparatus"/>
    <property type="evidence" value="ECO:0007669"/>
    <property type="project" value="TreeGrafter"/>
</dbReference>
<dbReference type="InterPro" id="IPR026847">
    <property type="entry name" value="VPS13"/>
</dbReference>
<dbReference type="Proteomes" id="UP000316621">
    <property type="component" value="Chromosome 7"/>
</dbReference>
<evidence type="ECO:0000313" key="1">
    <source>
        <dbReference type="EMBL" id="RZC69012.1"/>
    </source>
</evidence>
<evidence type="ECO:0000313" key="2">
    <source>
        <dbReference type="Proteomes" id="UP000316621"/>
    </source>
</evidence>